<evidence type="ECO:0000256" key="2">
    <source>
        <dbReference type="SAM" id="MobiDB-lite"/>
    </source>
</evidence>
<dbReference type="EMBL" id="NHYE01000597">
    <property type="protein sequence ID" value="PPR04599.1"/>
    <property type="molecule type" value="Genomic_DNA"/>
</dbReference>
<dbReference type="STRING" id="231916.A0A409YNE8"/>
<comment type="caution">
    <text evidence="4">The sequence shown here is derived from an EMBL/GenBank/DDBJ whole genome shotgun (WGS) entry which is preliminary data.</text>
</comment>
<feature type="region of interest" description="Disordered" evidence="2">
    <location>
        <begin position="298"/>
        <end position="331"/>
    </location>
</feature>
<reference evidence="4 5" key="1">
    <citation type="journal article" date="2018" name="Evol. Lett.">
        <title>Horizontal gene cluster transfer increased hallucinogenic mushroom diversity.</title>
        <authorList>
            <person name="Reynolds H.T."/>
            <person name="Vijayakumar V."/>
            <person name="Gluck-Thaler E."/>
            <person name="Korotkin H.B."/>
            <person name="Matheny P.B."/>
            <person name="Slot J.C."/>
        </authorList>
    </citation>
    <scope>NUCLEOTIDE SEQUENCE [LARGE SCALE GENOMIC DNA]</scope>
    <source>
        <strain evidence="4 5">SRW20</strain>
    </source>
</reference>
<evidence type="ECO:0000256" key="1">
    <source>
        <dbReference type="SAM" id="Coils"/>
    </source>
</evidence>
<dbReference type="Proteomes" id="UP000284706">
    <property type="component" value="Unassembled WGS sequence"/>
</dbReference>
<feature type="compositionally biased region" description="Pro residues" evidence="2">
    <location>
        <begin position="313"/>
        <end position="328"/>
    </location>
</feature>
<organism evidence="4 5">
    <name type="scientific">Gymnopilus dilepis</name>
    <dbReference type="NCBI Taxonomy" id="231916"/>
    <lineage>
        <taxon>Eukaryota</taxon>
        <taxon>Fungi</taxon>
        <taxon>Dikarya</taxon>
        <taxon>Basidiomycota</taxon>
        <taxon>Agaricomycotina</taxon>
        <taxon>Agaricomycetes</taxon>
        <taxon>Agaricomycetidae</taxon>
        <taxon>Agaricales</taxon>
        <taxon>Agaricineae</taxon>
        <taxon>Hymenogastraceae</taxon>
        <taxon>Gymnopilus</taxon>
    </lineage>
</organism>
<gene>
    <name evidence="4" type="ORF">CVT26_014757</name>
</gene>
<proteinExistence type="predicted"/>
<name>A0A409YNE8_9AGAR</name>
<dbReference type="OrthoDB" id="3061217at2759"/>
<dbReference type="AlphaFoldDB" id="A0A409YNE8"/>
<evidence type="ECO:0000313" key="4">
    <source>
        <dbReference type="EMBL" id="PPR04599.1"/>
    </source>
</evidence>
<dbReference type="Pfam" id="PF03732">
    <property type="entry name" value="Retrotrans_gag"/>
    <property type="match status" value="1"/>
</dbReference>
<feature type="region of interest" description="Disordered" evidence="2">
    <location>
        <begin position="35"/>
        <end position="61"/>
    </location>
</feature>
<dbReference type="InterPro" id="IPR005162">
    <property type="entry name" value="Retrotrans_gag_dom"/>
</dbReference>
<feature type="domain" description="Retrotransposon gag" evidence="3">
    <location>
        <begin position="120"/>
        <end position="203"/>
    </location>
</feature>
<feature type="compositionally biased region" description="Low complexity" evidence="2">
    <location>
        <begin position="38"/>
        <end position="57"/>
    </location>
</feature>
<evidence type="ECO:0000313" key="5">
    <source>
        <dbReference type="Proteomes" id="UP000284706"/>
    </source>
</evidence>
<accession>A0A409YNE8</accession>
<feature type="region of interest" description="Disordered" evidence="2">
    <location>
        <begin position="246"/>
        <end position="268"/>
    </location>
</feature>
<protein>
    <recommendedName>
        <fullName evidence="3">Retrotransposon gag domain-containing protein</fullName>
    </recommendedName>
</protein>
<dbReference type="InParanoid" id="A0A409YNE8"/>
<keyword evidence="5" id="KW-1185">Reference proteome</keyword>
<sequence length="377" mass="41680">MDDKLSTLEATISELQKEKEETLQLLQQILASLPGYLPSPQHNPSSSSSESTSVNNSQPIGNPPFSIIPAGPCQHISLKPSPPPDFDGSRSLGKAFLQSCRIYLCLCPERFSNVEQQVLWAMSFMKTGRASRWGWAQFEQEFKKYFLPSNAQAAAVNALEGVDYFQGDRSVDDYLDQFLDLVHDSGYEDPVTKVVKFRRGLNHNIFLALGQLVIGWPADNDPEEWYRLAVQMDLNQASDHVFHASIAPQPAPSSPPDHSSIPQTLPVPATPSVPQVFDVWQMDSSRLRALLQARNPMEMVPSTKLDSSKPEALSPPPSPWPASPPPVPSVNRFSVLPVEEPSEVSEEPAEVVVTASPPKVAYVHRAKWERLLPPNAS</sequence>
<feature type="coiled-coil region" evidence="1">
    <location>
        <begin position="1"/>
        <end position="32"/>
    </location>
</feature>
<evidence type="ECO:0000259" key="3">
    <source>
        <dbReference type="Pfam" id="PF03732"/>
    </source>
</evidence>
<keyword evidence="1" id="KW-0175">Coiled coil</keyword>